<evidence type="ECO:0000313" key="2">
    <source>
        <dbReference type="EMBL" id="CUV04852.1"/>
    </source>
</evidence>
<dbReference type="VEuPathDB" id="CryptoDB:ChTU502y2012_384g0195"/>
<keyword evidence="1" id="KW-1133">Transmembrane helix</keyword>
<organism evidence="2">
    <name type="scientific">Cryptosporidium hominis</name>
    <dbReference type="NCBI Taxonomy" id="237895"/>
    <lineage>
        <taxon>Eukaryota</taxon>
        <taxon>Sar</taxon>
        <taxon>Alveolata</taxon>
        <taxon>Apicomplexa</taxon>
        <taxon>Conoidasida</taxon>
        <taxon>Coccidia</taxon>
        <taxon>Eucoccidiorida</taxon>
        <taxon>Eimeriorina</taxon>
        <taxon>Cryptosporidiidae</taxon>
        <taxon>Cryptosporidium</taxon>
    </lineage>
</organism>
<proteinExistence type="predicted"/>
<evidence type="ECO:0000313" key="3">
    <source>
        <dbReference type="EMBL" id="PPS92987.1"/>
    </source>
</evidence>
<feature type="transmembrane region" description="Helical" evidence="1">
    <location>
        <begin position="132"/>
        <end position="153"/>
    </location>
</feature>
<feature type="transmembrane region" description="Helical" evidence="1">
    <location>
        <begin position="27"/>
        <end position="50"/>
    </location>
</feature>
<dbReference type="OrthoDB" id="342394at2759"/>
<dbReference type="VEuPathDB" id="CryptoDB:Chro.30049"/>
<accession>A0A0S4TC82</accession>
<evidence type="ECO:0000313" key="4">
    <source>
        <dbReference type="Proteomes" id="UP001429100"/>
    </source>
</evidence>
<name>A0A0S4TC82_CRYHO</name>
<dbReference type="AlphaFoldDB" id="A0A0S4TC82"/>
<feature type="transmembrane region" description="Helical" evidence="1">
    <location>
        <begin position="70"/>
        <end position="89"/>
    </location>
</feature>
<dbReference type="EMBL" id="JTAI01000025">
    <property type="protein sequence ID" value="PPS92987.1"/>
    <property type="molecule type" value="Genomic_DNA"/>
</dbReference>
<reference evidence="3 4" key="3">
    <citation type="submission" date="2017-10" db="EMBL/GenBank/DDBJ databases">
        <title>Consistent, comparative and evidence-based genome annotation and re-annotation for the closely-related species, Cryptosporidium parvum, C. hominis and C. tyzzeri.</title>
        <authorList>
            <person name="Baptista R.P."/>
            <person name="Li Y."/>
            <person name="Sateriale A."/>
            <person name="Striepen B."/>
            <person name="Kissinger J.C."/>
        </authorList>
    </citation>
    <scope>NUCLEOTIDE SEQUENCE [LARGE SCALE GENOMIC DNA]</scope>
    <source>
        <strain evidence="3">30976</strain>
    </source>
</reference>
<dbReference type="EMBL" id="LN877949">
    <property type="protein sequence ID" value="CUV04852.1"/>
    <property type="molecule type" value="Genomic_DNA"/>
</dbReference>
<reference evidence="2" key="2">
    <citation type="submission" date="2015-08" db="EMBL/GenBank/DDBJ databases">
        <authorList>
            <person name="Babu N.S."/>
            <person name="Beckwith C.J."/>
            <person name="Beseler K.G."/>
            <person name="Brison A."/>
            <person name="Carone J.V."/>
            <person name="Caskin T.P."/>
            <person name="Diamond M."/>
            <person name="Durham M.E."/>
            <person name="Foxe J.M."/>
            <person name="Go M."/>
            <person name="Henderson B.A."/>
            <person name="Jones I.B."/>
            <person name="McGettigan J.A."/>
            <person name="Micheletti S.J."/>
            <person name="Nasrallah M.E."/>
            <person name="Ortiz D."/>
            <person name="Piller C.R."/>
            <person name="Privatt S.R."/>
            <person name="Schneider S.L."/>
            <person name="Sharp S."/>
            <person name="Smith T.C."/>
            <person name="Stanton J.D."/>
            <person name="Ullery H.E."/>
            <person name="Wilson R.J."/>
            <person name="Serrano M.G."/>
            <person name="Buck G."/>
            <person name="Lee V."/>
            <person name="Wang Y."/>
            <person name="Carvalho R."/>
            <person name="Voegtly L."/>
            <person name="Shi R."/>
            <person name="Duckworth R."/>
            <person name="Johnson A."/>
            <person name="Loviza R."/>
            <person name="Walstead R."/>
            <person name="Shah Z."/>
            <person name="Kiflezghi M."/>
            <person name="Wade K."/>
            <person name="Ball S.L."/>
            <person name="Bradley K.W."/>
            <person name="Asai D.J."/>
            <person name="Bowman C.A."/>
            <person name="Russell D.A."/>
            <person name="Pope W.H."/>
            <person name="Jacobs-Sera D."/>
            <person name="Hendrix R.W."/>
            <person name="Hatfull G.F."/>
        </authorList>
    </citation>
    <scope>NUCLEOTIDE SEQUENCE [LARGE SCALE GENOMIC DNA]</scope>
</reference>
<dbReference type="Proteomes" id="UP001429100">
    <property type="component" value="Unassembled WGS sequence"/>
</dbReference>
<keyword evidence="4" id="KW-1185">Reference proteome</keyword>
<protein>
    <submittedName>
        <fullName evidence="2">Uncharacterized protein</fullName>
    </submittedName>
</protein>
<sequence length="374" mass="42398">MFKSIKKKRDEFLFKWNRRRYSYRMGWYYSMLSIVSGLIILVSFILFFLLKMNSCTGRKCGIFRTFSCSPTSVSLLSSAFISLGSIYSIKSAFSYMLSRLLYSFANYRTTDFMALGKFASILGALVKHIPFLIALCTICNGIICITGVIYILIGLCSHSYSSATQIIVDNCRLYFSNCENPTVNSIFDCNDPSQLISSPFLQLRCLPGSSEICRYSQELKSGSNPCTKDMLKSYLMSTGDSEIIEELEKLTGRTLSISMPDQVDKENSKKIIERKLGSTYISTLQGVSNRELLNLYLLPSSPSDQSELISSYGFSDLYAAARVWIAAACYTYVSTTILFFFVKYFSPQDSCFSFVRSPNEFFLLKILNIFTPWQ</sequence>
<feature type="transmembrane region" description="Helical" evidence="1">
    <location>
        <begin position="323"/>
        <end position="345"/>
    </location>
</feature>
<dbReference type="VEuPathDB" id="CryptoDB:CHUDEA3_340"/>
<gene>
    <name evidence="2" type="ORF">CHUDEA3_340</name>
    <name evidence="3" type="ORF">GY17_00003830</name>
</gene>
<dbReference type="VEuPathDB" id="CryptoDB:GY17_00003830"/>
<dbReference type="Proteomes" id="UP000199752">
    <property type="component" value="Chromosome 3"/>
</dbReference>
<keyword evidence="1" id="KW-0472">Membrane</keyword>
<evidence type="ECO:0000256" key="1">
    <source>
        <dbReference type="SAM" id="Phobius"/>
    </source>
</evidence>
<feature type="transmembrane region" description="Helical" evidence="1">
    <location>
        <begin position="110"/>
        <end position="126"/>
    </location>
</feature>
<reference evidence="3 4" key="1">
    <citation type="submission" date="2014-11" db="EMBL/GenBank/DDBJ databases">
        <title>Comparative genomic analysis of Cryptosporidium hominis reveals occurrence of genetic recombination in virulent subtypes.</title>
        <authorList>
            <person name="Guo Y."/>
            <person name="Tang K."/>
            <person name="Frace M."/>
            <person name="Li N."/>
            <person name="Roellig D.M."/>
            <person name="Sammons S."/>
            <person name="Knipe K."/>
            <person name="Rowe L."/>
            <person name="Feng Y."/>
            <person name="Xiao L."/>
        </authorList>
    </citation>
    <scope>NUCLEOTIDE SEQUENCE [LARGE SCALE GENOMIC DNA]</scope>
    <source>
        <strain evidence="3">30976</strain>
    </source>
</reference>
<keyword evidence="1" id="KW-0812">Transmembrane</keyword>